<feature type="transmembrane region" description="Helical" evidence="18">
    <location>
        <begin position="301"/>
        <end position="323"/>
    </location>
</feature>
<evidence type="ECO:0000256" key="2">
    <source>
        <dbReference type="ARBA" id="ARBA00004448"/>
    </source>
</evidence>
<evidence type="ECO:0000256" key="18">
    <source>
        <dbReference type="RuleBase" id="RU003403"/>
    </source>
</evidence>
<proteinExistence type="inferred from homology"/>
<keyword evidence="6" id="KW-0813">Transport</keyword>
<dbReference type="GO" id="GO:0006120">
    <property type="term" value="P:mitochondrial electron transport, NADH to ubiquinone"/>
    <property type="evidence" value="ECO:0007669"/>
    <property type="project" value="InterPro"/>
</dbReference>
<evidence type="ECO:0000256" key="16">
    <source>
        <dbReference type="ARBA" id="ARBA00023136"/>
    </source>
</evidence>
<dbReference type="Pfam" id="PF00361">
    <property type="entry name" value="Proton_antipo_M"/>
    <property type="match status" value="1"/>
</dbReference>
<evidence type="ECO:0000256" key="3">
    <source>
        <dbReference type="ARBA" id="ARBA00007012"/>
    </source>
</evidence>
<keyword evidence="8 18" id="KW-0812">Transmembrane</keyword>
<feature type="transmembrane region" description="Helical" evidence="18">
    <location>
        <begin position="187"/>
        <end position="207"/>
    </location>
</feature>
<feature type="transmembrane region" description="Helical" evidence="18">
    <location>
        <begin position="261"/>
        <end position="281"/>
    </location>
</feature>
<comment type="catalytic activity">
    <reaction evidence="17 18">
        <text>a ubiquinone + NADH + 5 H(+)(in) = a ubiquinol + NAD(+) + 4 H(+)(out)</text>
        <dbReference type="Rhea" id="RHEA:29091"/>
        <dbReference type="Rhea" id="RHEA-COMP:9565"/>
        <dbReference type="Rhea" id="RHEA-COMP:9566"/>
        <dbReference type="ChEBI" id="CHEBI:15378"/>
        <dbReference type="ChEBI" id="CHEBI:16389"/>
        <dbReference type="ChEBI" id="CHEBI:17976"/>
        <dbReference type="ChEBI" id="CHEBI:57540"/>
        <dbReference type="ChEBI" id="CHEBI:57945"/>
        <dbReference type="EC" id="7.1.1.2"/>
    </reaction>
</comment>
<dbReference type="InterPro" id="IPR050175">
    <property type="entry name" value="Complex_I_Subunit_2"/>
</dbReference>
<sequence length="324" mass="37287">MKMNSSKMLFYTTMLMGIMMSISANNWIMVWCGLEISLISFIPLMVTKLLISSESTMKYFIVQSISSSMLMLSMLIMVMKGDYNYNYMLTTSLLIKMGVAPFHNWVLTIIEGLDLIMVMILLTINKIAPITLMSYILTTMMIIISLTILTGSIMGLNQNSIKKLIGYSSIFNMGMVISIIKFNLMWSLYLMVYSILLIMLYSIMSVTKINFINQMVFSENISTKLSLWLTMLSMGGMPPLLGFSIKYMVMMTMIMMKYISLIILMVMASLMTMFFYMRMMFLSIMNNSTINKIKLFNLNEMSTWTIMINMFSLPMVMVIKTYVV</sequence>
<accession>A0A9E6XQ21</accession>
<evidence type="ECO:0000256" key="17">
    <source>
        <dbReference type="ARBA" id="ARBA00049551"/>
    </source>
</evidence>
<protein>
    <recommendedName>
        <fullName evidence="5 18">NADH-ubiquinone oxidoreductase chain 2</fullName>
        <ecNumber evidence="4 18">7.1.1.2</ecNumber>
    </recommendedName>
</protein>
<dbReference type="AlphaFoldDB" id="A0A9E6XQ21"/>
<comment type="function">
    <text evidence="1">Core subunit of the mitochondrial membrane respiratory chain NADH dehydrogenase (Complex I) that is believed to belong to the minimal assembly required for catalysis. Complex I functions in the transfer of electrons from NADH to the respiratory chain. The immediate electron acceptor for the enzyme is believed to be ubiquinone.</text>
</comment>
<keyword evidence="7 18" id="KW-0679">Respiratory chain</keyword>
<name>A0A9E6XQ21_9HEMI</name>
<evidence type="ECO:0000313" key="20">
    <source>
        <dbReference type="EMBL" id="UGN61303.1"/>
    </source>
</evidence>
<keyword evidence="16 18" id="KW-0472">Membrane</keyword>
<dbReference type="InterPro" id="IPR001750">
    <property type="entry name" value="ND/Mrp_TM"/>
</dbReference>
<evidence type="ECO:0000256" key="5">
    <source>
        <dbReference type="ARBA" id="ARBA00021008"/>
    </source>
</evidence>
<keyword evidence="10 18" id="KW-1278">Translocase</keyword>
<keyword evidence="9 18" id="KW-0999">Mitochondrion inner membrane</keyword>
<keyword evidence="13 18" id="KW-0520">NAD</keyword>
<evidence type="ECO:0000256" key="15">
    <source>
        <dbReference type="ARBA" id="ARBA00023128"/>
    </source>
</evidence>
<feature type="transmembrane region" description="Helical" evidence="18">
    <location>
        <begin position="59"/>
        <end position="79"/>
    </location>
</feature>
<evidence type="ECO:0000256" key="10">
    <source>
        <dbReference type="ARBA" id="ARBA00022967"/>
    </source>
</evidence>
<dbReference type="EMBL" id="MW284822">
    <property type="protein sequence ID" value="UGN61303.1"/>
    <property type="molecule type" value="Genomic_DNA"/>
</dbReference>
<geneLocation type="mitochondrion" evidence="20"/>
<comment type="function">
    <text evidence="18">Core subunit of the mitochondrial membrane respiratory chain NADH dehydrogenase (Complex I) which catalyzes electron transfer from NADH through the respiratory chain, using ubiquinone as an electron acceptor. Essential for the catalytic activity and assembly of complex I.</text>
</comment>
<dbReference type="RefSeq" id="YP_010582883.1">
    <property type="nucleotide sequence ID" value="NC_069161.1"/>
</dbReference>
<evidence type="ECO:0000256" key="11">
    <source>
        <dbReference type="ARBA" id="ARBA00022982"/>
    </source>
</evidence>
<evidence type="ECO:0000256" key="9">
    <source>
        <dbReference type="ARBA" id="ARBA00022792"/>
    </source>
</evidence>
<feature type="transmembrane region" description="Helical" evidence="18">
    <location>
        <begin position="28"/>
        <end position="47"/>
    </location>
</feature>
<dbReference type="PANTHER" id="PTHR46552:SF1">
    <property type="entry name" value="NADH-UBIQUINONE OXIDOREDUCTASE CHAIN 2"/>
    <property type="match status" value="1"/>
</dbReference>
<feature type="transmembrane region" description="Helical" evidence="18">
    <location>
        <begin position="102"/>
        <end position="124"/>
    </location>
</feature>
<keyword evidence="11 18" id="KW-0249">Electron transport</keyword>
<evidence type="ECO:0000256" key="12">
    <source>
        <dbReference type="ARBA" id="ARBA00022989"/>
    </source>
</evidence>
<comment type="similarity">
    <text evidence="3 18">Belongs to the complex I subunit 2 family.</text>
</comment>
<feature type="transmembrane region" description="Helical" evidence="18">
    <location>
        <begin position="136"/>
        <end position="158"/>
    </location>
</feature>
<feature type="domain" description="NADH:quinone oxidoreductase/Mrp antiporter transmembrane" evidence="19">
    <location>
        <begin position="24"/>
        <end position="272"/>
    </location>
</feature>
<dbReference type="InterPro" id="IPR003917">
    <property type="entry name" value="NADH_UbQ_OxRdtase_chain2"/>
</dbReference>
<dbReference type="GeneID" id="77419190"/>
<dbReference type="PRINTS" id="PR01436">
    <property type="entry name" value="NADHDHGNASE2"/>
</dbReference>
<evidence type="ECO:0000256" key="13">
    <source>
        <dbReference type="ARBA" id="ARBA00023027"/>
    </source>
</evidence>
<keyword evidence="15 18" id="KW-0496">Mitochondrion</keyword>
<dbReference type="PANTHER" id="PTHR46552">
    <property type="entry name" value="NADH-UBIQUINONE OXIDOREDUCTASE CHAIN 2"/>
    <property type="match status" value="1"/>
</dbReference>
<reference evidence="20" key="1">
    <citation type="submission" date="2020-11" db="EMBL/GenBank/DDBJ databases">
        <title>Mitogenomic phylogeny of Typhlocybinae (Hemiptera: Cicadellidae): tribal classification and character evolution.</title>
        <authorList>
            <person name="Yan B."/>
            <person name="Yang M."/>
        </authorList>
    </citation>
    <scope>NUCLEOTIDE SEQUENCE</scope>
</reference>
<evidence type="ECO:0000256" key="4">
    <source>
        <dbReference type="ARBA" id="ARBA00012944"/>
    </source>
</evidence>
<dbReference type="EC" id="7.1.1.2" evidence="4 18"/>
<keyword evidence="14 18" id="KW-0830">Ubiquinone</keyword>
<dbReference type="CTD" id="4536"/>
<evidence type="ECO:0000256" key="14">
    <source>
        <dbReference type="ARBA" id="ARBA00023075"/>
    </source>
</evidence>
<evidence type="ECO:0000256" key="6">
    <source>
        <dbReference type="ARBA" id="ARBA00022448"/>
    </source>
</evidence>
<comment type="subcellular location">
    <subcellularLocation>
        <location evidence="2 18">Mitochondrion inner membrane</location>
        <topology evidence="2 18">Multi-pass membrane protein</topology>
    </subcellularLocation>
</comment>
<evidence type="ECO:0000256" key="1">
    <source>
        <dbReference type="ARBA" id="ARBA00003257"/>
    </source>
</evidence>
<feature type="transmembrane region" description="Helical" evidence="18">
    <location>
        <begin position="227"/>
        <end position="249"/>
    </location>
</feature>
<evidence type="ECO:0000259" key="19">
    <source>
        <dbReference type="Pfam" id="PF00361"/>
    </source>
</evidence>
<evidence type="ECO:0000256" key="7">
    <source>
        <dbReference type="ARBA" id="ARBA00022660"/>
    </source>
</evidence>
<dbReference type="GO" id="GO:0005743">
    <property type="term" value="C:mitochondrial inner membrane"/>
    <property type="evidence" value="ECO:0007669"/>
    <property type="project" value="UniProtKB-SubCell"/>
</dbReference>
<dbReference type="GO" id="GO:0008137">
    <property type="term" value="F:NADH dehydrogenase (ubiquinone) activity"/>
    <property type="evidence" value="ECO:0007669"/>
    <property type="project" value="UniProtKB-EC"/>
</dbReference>
<gene>
    <name evidence="20" type="primary">ND2</name>
</gene>
<organism evidence="20">
    <name type="scientific">Agnesiella rita</name>
    <dbReference type="NCBI Taxonomy" id="2893143"/>
    <lineage>
        <taxon>Eukaryota</taxon>
        <taxon>Metazoa</taxon>
        <taxon>Ecdysozoa</taxon>
        <taxon>Arthropoda</taxon>
        <taxon>Hexapoda</taxon>
        <taxon>Insecta</taxon>
        <taxon>Pterygota</taxon>
        <taxon>Neoptera</taxon>
        <taxon>Paraneoptera</taxon>
        <taxon>Hemiptera</taxon>
        <taxon>Auchenorrhyncha</taxon>
        <taxon>Membracoidea</taxon>
        <taxon>Cicadellidae</taxon>
        <taxon>Typhlocybinae</taxon>
        <taxon>Typhlocybini</taxon>
        <taxon>Agnesiella</taxon>
    </lineage>
</organism>
<keyword evidence="12 18" id="KW-1133">Transmembrane helix</keyword>
<evidence type="ECO:0000256" key="8">
    <source>
        <dbReference type="ARBA" id="ARBA00022692"/>
    </source>
</evidence>